<dbReference type="GO" id="GO:0008168">
    <property type="term" value="F:methyltransferase activity"/>
    <property type="evidence" value="ECO:0007669"/>
    <property type="project" value="InterPro"/>
</dbReference>
<feature type="region of interest" description="Disordered" evidence="9">
    <location>
        <begin position="29"/>
        <end position="173"/>
    </location>
</feature>
<dbReference type="AlphaFoldDB" id="A0AAV6GCA2"/>
<evidence type="ECO:0000313" key="12">
    <source>
        <dbReference type="EMBL" id="KAG5271145.1"/>
    </source>
</evidence>
<dbReference type="PANTHER" id="PTHR13859:SF9">
    <property type="entry name" value="ATROPHIN-1"/>
    <property type="match status" value="1"/>
</dbReference>
<accession>A0AAV6GCA2</accession>
<evidence type="ECO:0000256" key="5">
    <source>
        <dbReference type="ARBA" id="ARBA00022990"/>
    </source>
</evidence>
<evidence type="ECO:0000256" key="4">
    <source>
        <dbReference type="ARBA" id="ARBA00022843"/>
    </source>
</evidence>
<evidence type="ECO:0000259" key="11">
    <source>
        <dbReference type="Pfam" id="PF09004"/>
    </source>
</evidence>
<evidence type="ECO:0000256" key="3">
    <source>
        <dbReference type="ARBA" id="ARBA00022553"/>
    </source>
</evidence>
<feature type="compositionally biased region" description="Basic and acidic residues" evidence="9">
    <location>
        <begin position="191"/>
        <end position="222"/>
    </location>
</feature>
<dbReference type="Pfam" id="PF09004">
    <property type="entry name" value="ALKBH8_N"/>
    <property type="match status" value="1"/>
</dbReference>
<feature type="compositionally biased region" description="Low complexity" evidence="9">
    <location>
        <begin position="112"/>
        <end position="130"/>
    </location>
</feature>
<evidence type="ECO:0000256" key="1">
    <source>
        <dbReference type="ARBA" id="ARBA00004123"/>
    </source>
</evidence>
<name>A0AAV6GCA2_9TELE</name>
<evidence type="ECO:0000256" key="2">
    <source>
        <dbReference type="ARBA" id="ARBA00022499"/>
    </source>
</evidence>
<feature type="compositionally biased region" description="Pro residues" evidence="9">
    <location>
        <begin position="102"/>
        <end position="111"/>
    </location>
</feature>
<feature type="region of interest" description="Disordered" evidence="9">
    <location>
        <begin position="191"/>
        <end position="250"/>
    </location>
</feature>
<evidence type="ECO:0000256" key="8">
    <source>
        <dbReference type="ARBA" id="ARBA00023242"/>
    </source>
</evidence>
<feature type="transmembrane region" description="Helical" evidence="10">
    <location>
        <begin position="383"/>
        <end position="402"/>
    </location>
</feature>
<comment type="caution">
    <text evidence="12">The sequence shown here is derived from an EMBL/GenBank/DDBJ whole genome shotgun (WGS) entry which is preliminary data.</text>
</comment>
<evidence type="ECO:0000256" key="10">
    <source>
        <dbReference type="SAM" id="Phobius"/>
    </source>
</evidence>
<keyword evidence="10" id="KW-1133">Transmembrane helix</keyword>
<keyword evidence="10" id="KW-0812">Transmembrane</keyword>
<organism evidence="12 13">
    <name type="scientific">Alosa alosa</name>
    <name type="common">allis shad</name>
    <dbReference type="NCBI Taxonomy" id="278164"/>
    <lineage>
        <taxon>Eukaryota</taxon>
        <taxon>Metazoa</taxon>
        <taxon>Chordata</taxon>
        <taxon>Craniata</taxon>
        <taxon>Vertebrata</taxon>
        <taxon>Euteleostomi</taxon>
        <taxon>Actinopterygii</taxon>
        <taxon>Neopterygii</taxon>
        <taxon>Teleostei</taxon>
        <taxon>Clupei</taxon>
        <taxon>Clupeiformes</taxon>
        <taxon>Clupeoidei</taxon>
        <taxon>Clupeidae</taxon>
        <taxon>Alosa</taxon>
    </lineage>
</organism>
<keyword evidence="3" id="KW-0597">Phosphoprotein</keyword>
<evidence type="ECO:0000313" key="13">
    <source>
        <dbReference type="Proteomes" id="UP000823561"/>
    </source>
</evidence>
<feature type="compositionally biased region" description="Polar residues" evidence="9">
    <location>
        <begin position="88"/>
        <end position="97"/>
    </location>
</feature>
<dbReference type="PANTHER" id="PTHR13859">
    <property type="entry name" value="ATROPHIN-RELATED"/>
    <property type="match status" value="1"/>
</dbReference>
<gene>
    <name evidence="12" type="ORF">AALO_G00176410</name>
</gene>
<sequence>MKPGFEFKSEERVYPAGAITEAALSLSHAHTHSHSHTHPLLLGAGAAAGGSTSDVSLYGTPPPSGPPSQSLPNTPLSTPAVRHPNPTPQAITAQPSASIVPPTLPTQPPPVASQATPTPTAPAQSTQAPPSTAPPIGSVLHHPAPHPTFPNINPTHPMPVAPPPPQSASSDSYSLLLPPLWSELPRQVELRPHHREGAEQARVACRAERERERGSGRGREEQCLQEEEEEEEEEELQLEEEEEEEEEVLRQQLFGGPFRELPQSSSLGGSMSAAHQLQAMQQAQSAELHIQRMALEQQWIHHHHHHSLAQDEYYSHLKKESDKTLLHGVNVEVVSTYKYLGLHLDNKLDWSANTDAFYKKRQSRLYFLKRLRSFNVCSKLLRMFYQSVVASVLFYAVVCWVGSTKKKDAG</sequence>
<evidence type="ECO:0000256" key="9">
    <source>
        <dbReference type="SAM" id="MobiDB-lite"/>
    </source>
</evidence>
<dbReference type="GO" id="GO:0016706">
    <property type="term" value="F:2-oxoglutarate-dependent dioxygenase activity"/>
    <property type="evidence" value="ECO:0007669"/>
    <property type="project" value="InterPro"/>
</dbReference>
<comment type="subcellular location">
    <subcellularLocation>
        <location evidence="1">Nucleus</location>
    </subcellularLocation>
</comment>
<reference evidence="12" key="1">
    <citation type="submission" date="2020-10" db="EMBL/GenBank/DDBJ databases">
        <title>Chromosome-scale genome assembly of the Allis shad, Alosa alosa.</title>
        <authorList>
            <person name="Margot Z."/>
            <person name="Christophe K."/>
            <person name="Cabau C."/>
            <person name="Louis A."/>
            <person name="Berthelot C."/>
            <person name="Parey E."/>
            <person name="Roest Crollius H."/>
            <person name="Montfort J."/>
            <person name="Robinson-Rechavi M."/>
            <person name="Bucao C."/>
            <person name="Bouchez O."/>
            <person name="Gislard M."/>
            <person name="Lluch J."/>
            <person name="Milhes M."/>
            <person name="Lampietro C."/>
            <person name="Lopez Roques C."/>
            <person name="Donnadieu C."/>
            <person name="Braasch I."/>
            <person name="Desvignes T."/>
            <person name="Postlethwait J."/>
            <person name="Bobe J."/>
            <person name="Guiguen Y."/>
        </authorList>
    </citation>
    <scope>NUCLEOTIDE SEQUENCE</scope>
    <source>
        <strain evidence="12">M-15738</strain>
        <tissue evidence="12">Blood</tissue>
    </source>
</reference>
<evidence type="ECO:0000256" key="6">
    <source>
        <dbReference type="ARBA" id="ARBA00023015"/>
    </source>
</evidence>
<dbReference type="Pfam" id="PF03154">
    <property type="entry name" value="Atrophin-1"/>
    <property type="match status" value="1"/>
</dbReference>
<keyword evidence="2" id="KW-1017">Isopeptide bond</keyword>
<keyword evidence="8" id="KW-0539">Nucleus</keyword>
<proteinExistence type="predicted"/>
<dbReference type="Proteomes" id="UP000823561">
    <property type="component" value="Chromosome 13"/>
</dbReference>
<feature type="domain" description="Alkylated DNA repair protein AlkB homologue 8 N-terminal" evidence="11">
    <location>
        <begin position="350"/>
        <end position="390"/>
    </location>
</feature>
<dbReference type="GO" id="GO:0005634">
    <property type="term" value="C:nucleus"/>
    <property type="evidence" value="ECO:0007669"/>
    <property type="project" value="UniProtKB-SubCell"/>
</dbReference>
<dbReference type="InterPro" id="IPR015095">
    <property type="entry name" value="AlkB_hom8_N"/>
</dbReference>
<feature type="compositionally biased region" description="Acidic residues" evidence="9">
    <location>
        <begin position="223"/>
        <end position="247"/>
    </location>
</feature>
<keyword evidence="4" id="KW-0832">Ubl conjugation</keyword>
<dbReference type="InterPro" id="IPR002951">
    <property type="entry name" value="Atrophin-like"/>
</dbReference>
<keyword evidence="6" id="KW-0805">Transcription regulation</keyword>
<keyword evidence="7" id="KW-0804">Transcription</keyword>
<dbReference type="GO" id="GO:0003714">
    <property type="term" value="F:transcription corepressor activity"/>
    <property type="evidence" value="ECO:0007669"/>
    <property type="project" value="TreeGrafter"/>
</dbReference>
<evidence type="ECO:0000256" key="7">
    <source>
        <dbReference type="ARBA" id="ARBA00023163"/>
    </source>
</evidence>
<keyword evidence="13" id="KW-1185">Reference proteome</keyword>
<dbReference type="EMBL" id="JADWDJ010000013">
    <property type="protein sequence ID" value="KAG5271145.1"/>
    <property type="molecule type" value="Genomic_DNA"/>
</dbReference>
<protein>
    <recommendedName>
        <fullName evidence="11">Alkylated DNA repair protein AlkB homologue 8 N-terminal domain-containing protein</fullName>
    </recommendedName>
</protein>
<feature type="compositionally biased region" description="Pro residues" evidence="9">
    <location>
        <begin position="156"/>
        <end position="166"/>
    </location>
</feature>
<keyword evidence="10" id="KW-0472">Membrane</keyword>
<keyword evidence="5" id="KW-0007">Acetylation</keyword>